<dbReference type="EC" id="2.1.1.-" evidence="1"/>
<dbReference type="Gene3D" id="3.40.50.150">
    <property type="entry name" value="Vaccinia Virus protein VP39"/>
    <property type="match status" value="1"/>
</dbReference>
<dbReference type="GO" id="GO:0032259">
    <property type="term" value="P:methylation"/>
    <property type="evidence" value="ECO:0007669"/>
    <property type="project" value="UniProtKB-KW"/>
</dbReference>
<dbReference type="Pfam" id="PF13578">
    <property type="entry name" value="Methyltransf_24"/>
    <property type="match status" value="1"/>
</dbReference>
<comment type="caution">
    <text evidence="1">The sequence shown here is derived from an EMBL/GenBank/DDBJ whole genome shotgun (WGS) entry which is preliminary data.</text>
</comment>
<keyword evidence="1" id="KW-0489">Methyltransferase</keyword>
<evidence type="ECO:0000313" key="1">
    <source>
        <dbReference type="EMBL" id="MFC4601577.1"/>
    </source>
</evidence>
<proteinExistence type="predicted"/>
<gene>
    <name evidence="1" type="ORF">ACFO3S_25290</name>
</gene>
<sequence length="215" mass="25250">MSRLKACHTNNRCRVMHRWEHYFDIFEHHFSRFVGKPVNVMEIGVFKGGSLQMWKHYFGKRANIYGVDIDPSLKALEEERIKIVIGDQGDRLFWKKIKPALPTFDIIIDDGGHRMKQQRTSLEEMLPLLSPNGVYLIEDLHTSYWPEFGGGFRHPESFVEYSKRLIDQLNAWHSKDSRLAVDGFTRSVWSMTYYDSILVIEKRPRVKPSVVMLGY</sequence>
<dbReference type="InterPro" id="IPR029063">
    <property type="entry name" value="SAM-dependent_MTases_sf"/>
</dbReference>
<keyword evidence="1" id="KW-0808">Transferase</keyword>
<dbReference type="GO" id="GO:0008168">
    <property type="term" value="F:methyltransferase activity"/>
    <property type="evidence" value="ECO:0007669"/>
    <property type="project" value="UniProtKB-KW"/>
</dbReference>
<evidence type="ECO:0000313" key="2">
    <source>
        <dbReference type="Proteomes" id="UP001596028"/>
    </source>
</evidence>
<name>A0ABV9FIW9_9BACL</name>
<organism evidence="1 2">
    <name type="scientific">Cohnella hongkongensis</name>
    <dbReference type="NCBI Taxonomy" id="178337"/>
    <lineage>
        <taxon>Bacteria</taxon>
        <taxon>Bacillati</taxon>
        <taxon>Bacillota</taxon>
        <taxon>Bacilli</taxon>
        <taxon>Bacillales</taxon>
        <taxon>Paenibacillaceae</taxon>
        <taxon>Cohnella</taxon>
    </lineage>
</organism>
<dbReference type="RefSeq" id="WP_378101786.1">
    <property type="nucleotide sequence ID" value="NZ_JBHSEP010000027.1"/>
</dbReference>
<dbReference type="CDD" id="cd02440">
    <property type="entry name" value="AdoMet_MTases"/>
    <property type="match status" value="1"/>
</dbReference>
<keyword evidence="2" id="KW-1185">Reference proteome</keyword>
<dbReference type="Proteomes" id="UP001596028">
    <property type="component" value="Unassembled WGS sequence"/>
</dbReference>
<dbReference type="SUPFAM" id="SSF53335">
    <property type="entry name" value="S-adenosyl-L-methionine-dependent methyltransferases"/>
    <property type="match status" value="1"/>
</dbReference>
<protein>
    <submittedName>
        <fullName evidence="1">Class I SAM-dependent methyltransferase</fullName>
        <ecNumber evidence="1">2.1.1.-</ecNumber>
    </submittedName>
</protein>
<dbReference type="EMBL" id="JBHSEP010000027">
    <property type="protein sequence ID" value="MFC4601577.1"/>
    <property type="molecule type" value="Genomic_DNA"/>
</dbReference>
<accession>A0ABV9FIW9</accession>
<reference evidence="2" key="1">
    <citation type="journal article" date="2019" name="Int. J. Syst. Evol. Microbiol.">
        <title>The Global Catalogue of Microorganisms (GCM) 10K type strain sequencing project: providing services to taxonomists for standard genome sequencing and annotation.</title>
        <authorList>
            <consortium name="The Broad Institute Genomics Platform"/>
            <consortium name="The Broad Institute Genome Sequencing Center for Infectious Disease"/>
            <person name="Wu L."/>
            <person name="Ma J."/>
        </authorList>
    </citation>
    <scope>NUCLEOTIDE SEQUENCE [LARGE SCALE GENOMIC DNA]</scope>
    <source>
        <strain evidence="2">CCUG 49571</strain>
    </source>
</reference>